<organism evidence="11">
    <name type="scientific">Camponotus floridanus</name>
    <name type="common">Florida carpenter ant</name>
    <dbReference type="NCBI Taxonomy" id="104421"/>
    <lineage>
        <taxon>Eukaryota</taxon>
        <taxon>Metazoa</taxon>
        <taxon>Ecdysozoa</taxon>
        <taxon>Arthropoda</taxon>
        <taxon>Hexapoda</taxon>
        <taxon>Insecta</taxon>
        <taxon>Pterygota</taxon>
        <taxon>Neoptera</taxon>
        <taxon>Endopterygota</taxon>
        <taxon>Hymenoptera</taxon>
        <taxon>Apocrita</taxon>
        <taxon>Aculeata</taxon>
        <taxon>Formicoidea</taxon>
        <taxon>Formicidae</taxon>
        <taxon>Formicinae</taxon>
        <taxon>Camponotus</taxon>
    </lineage>
</organism>
<name>E2AWI5_CAMFO</name>
<dbReference type="Pfam" id="PF01151">
    <property type="entry name" value="ELO"/>
    <property type="match status" value="1"/>
</dbReference>
<evidence type="ECO:0000256" key="9">
    <source>
        <dbReference type="ARBA" id="ARBA00023160"/>
    </source>
</evidence>
<keyword evidence="9" id="KW-0275">Fatty acid biosynthesis</keyword>
<dbReference type="OrthoDB" id="434092at2759"/>
<reference evidence="10 11" key="1">
    <citation type="journal article" date="2010" name="Science">
        <title>Genomic comparison of the ants Camponotus floridanus and Harpegnathos saltator.</title>
        <authorList>
            <person name="Bonasio R."/>
            <person name="Zhang G."/>
            <person name="Ye C."/>
            <person name="Mutti N.S."/>
            <person name="Fang X."/>
            <person name="Qin N."/>
            <person name="Donahue G."/>
            <person name="Yang P."/>
            <person name="Li Q."/>
            <person name="Li C."/>
            <person name="Zhang P."/>
            <person name="Huang Z."/>
            <person name="Berger S.L."/>
            <person name="Reinberg D."/>
            <person name="Wang J."/>
            <person name="Liebig J."/>
        </authorList>
    </citation>
    <scope>NUCLEOTIDE SEQUENCE [LARGE SCALE GENOMIC DNA]</scope>
    <source>
        <strain evidence="11">C129</strain>
    </source>
</reference>
<sequence length="97" mass="11605">MTYLLVVLYWGPRFMKNKQPYSLKTLIKIYNFCQIIANAWLVREHLAAGWMKDIPLTCMPVILMNHVIIRYANFLLTRIYNNMLLKNIYHAIRCIDI</sequence>
<keyword evidence="11" id="KW-1185">Reference proteome</keyword>
<proteinExistence type="predicted"/>
<dbReference type="EMBL" id="GL443309">
    <property type="protein sequence ID" value="EFN62204.1"/>
    <property type="molecule type" value="Genomic_DNA"/>
</dbReference>
<keyword evidence="7" id="KW-0443">Lipid metabolism</keyword>
<evidence type="ECO:0000256" key="8">
    <source>
        <dbReference type="ARBA" id="ARBA00023136"/>
    </source>
</evidence>
<dbReference type="InterPro" id="IPR002076">
    <property type="entry name" value="ELO_fam"/>
</dbReference>
<dbReference type="AlphaFoldDB" id="E2AWI5"/>
<evidence type="ECO:0000256" key="3">
    <source>
        <dbReference type="ARBA" id="ARBA00022679"/>
    </source>
</evidence>
<comment type="subcellular location">
    <subcellularLocation>
        <location evidence="1">Membrane</location>
        <topology evidence="1">Multi-pass membrane protein</topology>
    </subcellularLocation>
</comment>
<evidence type="ECO:0000256" key="6">
    <source>
        <dbReference type="ARBA" id="ARBA00022989"/>
    </source>
</evidence>
<dbReference type="Proteomes" id="UP000000311">
    <property type="component" value="Unassembled WGS sequence"/>
</dbReference>
<dbReference type="GO" id="GO:0006633">
    <property type="term" value="P:fatty acid biosynthetic process"/>
    <property type="evidence" value="ECO:0007669"/>
    <property type="project" value="UniProtKB-KW"/>
</dbReference>
<keyword evidence="2" id="KW-0444">Lipid biosynthesis</keyword>
<evidence type="ECO:0000256" key="2">
    <source>
        <dbReference type="ARBA" id="ARBA00022516"/>
    </source>
</evidence>
<evidence type="ECO:0000313" key="11">
    <source>
        <dbReference type="Proteomes" id="UP000000311"/>
    </source>
</evidence>
<protein>
    <submittedName>
        <fullName evidence="10">Elongation of very long chain fatty acids protein AAEL008004</fullName>
    </submittedName>
</protein>
<dbReference type="GO" id="GO:0009922">
    <property type="term" value="F:fatty acid elongase activity"/>
    <property type="evidence" value="ECO:0007669"/>
    <property type="project" value="InterPro"/>
</dbReference>
<keyword evidence="6" id="KW-1133">Transmembrane helix</keyword>
<keyword evidence="8" id="KW-0472">Membrane</keyword>
<evidence type="ECO:0000256" key="4">
    <source>
        <dbReference type="ARBA" id="ARBA00022692"/>
    </source>
</evidence>
<accession>E2AWI5</accession>
<dbReference type="GO" id="GO:0016020">
    <property type="term" value="C:membrane"/>
    <property type="evidence" value="ECO:0007669"/>
    <property type="project" value="UniProtKB-SubCell"/>
</dbReference>
<dbReference type="InParanoid" id="E2AWI5"/>
<keyword evidence="3" id="KW-0808">Transferase</keyword>
<evidence type="ECO:0000313" key="10">
    <source>
        <dbReference type="EMBL" id="EFN62204.1"/>
    </source>
</evidence>
<keyword evidence="5" id="KW-0276">Fatty acid metabolism</keyword>
<evidence type="ECO:0000256" key="1">
    <source>
        <dbReference type="ARBA" id="ARBA00004141"/>
    </source>
</evidence>
<evidence type="ECO:0000256" key="5">
    <source>
        <dbReference type="ARBA" id="ARBA00022832"/>
    </source>
</evidence>
<gene>
    <name evidence="10" type="ORF">EAG_15558</name>
</gene>
<evidence type="ECO:0000256" key="7">
    <source>
        <dbReference type="ARBA" id="ARBA00023098"/>
    </source>
</evidence>
<keyword evidence="4" id="KW-0812">Transmembrane</keyword>